<dbReference type="SUPFAM" id="SSF55804">
    <property type="entry name" value="Phoshotransferase/anion transport protein"/>
    <property type="match status" value="1"/>
</dbReference>
<reference evidence="2 3" key="1">
    <citation type="submission" date="2019-01" db="EMBL/GenBank/DDBJ databases">
        <authorList>
            <consortium name="Pathogen Informatics"/>
        </authorList>
    </citation>
    <scope>NUCLEOTIDE SEQUENCE [LARGE SCALE GENOMIC DNA]</scope>
    <source>
        <strain evidence="2 3">NCTC10172</strain>
    </source>
</reference>
<dbReference type="AlphaFoldDB" id="A0A449BI47"/>
<dbReference type="CDD" id="cd00211">
    <property type="entry name" value="PTS_IIA_fru"/>
    <property type="match status" value="1"/>
</dbReference>
<dbReference type="InterPro" id="IPR016152">
    <property type="entry name" value="PTrfase/Anion_transptr"/>
</dbReference>
<proteinExistence type="predicted"/>
<dbReference type="Pfam" id="PF00359">
    <property type="entry name" value="PTS_EIIA_2"/>
    <property type="match status" value="1"/>
</dbReference>
<organism evidence="2 3">
    <name type="scientific">Acholeplasma hippikon</name>
    <dbReference type="NCBI Taxonomy" id="264636"/>
    <lineage>
        <taxon>Bacteria</taxon>
        <taxon>Bacillati</taxon>
        <taxon>Mycoplasmatota</taxon>
        <taxon>Mollicutes</taxon>
        <taxon>Acholeplasmatales</taxon>
        <taxon>Acholeplasmataceae</taxon>
        <taxon>Acholeplasma</taxon>
    </lineage>
</organism>
<dbReference type="InterPro" id="IPR051541">
    <property type="entry name" value="PTS_SugarTrans_NitroReg"/>
</dbReference>
<accession>A0A449BI47</accession>
<dbReference type="InterPro" id="IPR002178">
    <property type="entry name" value="PTS_EIIA_type-2_dom"/>
</dbReference>
<evidence type="ECO:0000259" key="1">
    <source>
        <dbReference type="PROSITE" id="PS51094"/>
    </source>
</evidence>
<feature type="domain" description="PTS EIIA type-2" evidence="1">
    <location>
        <begin position="2"/>
        <end position="146"/>
    </location>
</feature>
<dbReference type="STRING" id="1408416.GCA_000702765_00679"/>
<dbReference type="KEGG" id="ahk:NCTC10172_00124"/>
<dbReference type="EMBL" id="LR215050">
    <property type="protein sequence ID" value="VEU82118.1"/>
    <property type="molecule type" value="Genomic_DNA"/>
</dbReference>
<dbReference type="PROSITE" id="PS51094">
    <property type="entry name" value="PTS_EIIA_TYPE_2"/>
    <property type="match status" value="1"/>
</dbReference>
<dbReference type="PANTHER" id="PTHR47738:SF1">
    <property type="entry name" value="NITROGEN REGULATORY PROTEIN"/>
    <property type="match status" value="1"/>
</dbReference>
<evidence type="ECO:0000313" key="2">
    <source>
        <dbReference type="EMBL" id="VEU82118.1"/>
    </source>
</evidence>
<sequence>MKLLQLEHIEFDVTVENKDALFTYLANKLYDLNRVTGANEIKEALLKREKDISTGVGDGIGIPHTKDSSVLFPTVLYLRLKEVVPYEALDGISVKDVFCIVMPTSYNKEHLVILSKIAQALLDETKAKLIRTEENKEVVFEALKKEIMSVWN</sequence>
<dbReference type="Gene3D" id="3.40.930.10">
    <property type="entry name" value="Mannitol-specific EII, Chain A"/>
    <property type="match status" value="1"/>
</dbReference>
<protein>
    <submittedName>
        <fullName evidence="2">PTS system fructose-specific transporter subunit IIA</fullName>
    </submittedName>
</protein>
<dbReference type="GO" id="GO:0030295">
    <property type="term" value="F:protein kinase activator activity"/>
    <property type="evidence" value="ECO:0007669"/>
    <property type="project" value="TreeGrafter"/>
</dbReference>
<dbReference type="PANTHER" id="PTHR47738">
    <property type="entry name" value="PTS SYSTEM FRUCTOSE-LIKE EIIA COMPONENT-RELATED"/>
    <property type="match status" value="1"/>
</dbReference>
<keyword evidence="3" id="KW-1185">Reference proteome</keyword>
<dbReference type="Proteomes" id="UP000290909">
    <property type="component" value="Chromosome"/>
</dbReference>
<evidence type="ECO:0000313" key="3">
    <source>
        <dbReference type="Proteomes" id="UP000290909"/>
    </source>
</evidence>
<gene>
    <name evidence="2" type="primary">fruA</name>
    <name evidence="2" type="ORF">NCTC10172_00124</name>
</gene>
<name>A0A449BI47_9MOLU</name>